<dbReference type="Proteomes" id="UP000002313">
    <property type="component" value="Chromosome III"/>
</dbReference>
<keyword evidence="3" id="KW-1185">Reference proteome</keyword>
<dbReference type="KEGG" id="ein:Eint_031410"/>
<dbReference type="InterPro" id="IPR036869">
    <property type="entry name" value="J_dom_sf"/>
</dbReference>
<dbReference type="EMBL" id="CP001944">
    <property type="protein sequence ID" value="ADM11283.1"/>
    <property type="molecule type" value="Genomic_DNA"/>
</dbReference>
<dbReference type="RefSeq" id="XP_003072643.1">
    <property type="nucleotide sequence ID" value="XM_003072597.1"/>
</dbReference>
<gene>
    <name evidence="2" type="ORF">Eint_031410</name>
</gene>
<dbReference type="PRINTS" id="PR00625">
    <property type="entry name" value="JDOMAIN"/>
</dbReference>
<dbReference type="SMART" id="SM00271">
    <property type="entry name" value="DnaJ"/>
    <property type="match status" value="1"/>
</dbReference>
<dbReference type="Pfam" id="PF00226">
    <property type="entry name" value="DnaJ"/>
    <property type="match status" value="1"/>
</dbReference>
<feature type="domain" description="J" evidence="1">
    <location>
        <begin position="2"/>
        <end position="71"/>
    </location>
</feature>
<evidence type="ECO:0000313" key="2">
    <source>
        <dbReference type="EMBL" id="ADM11283.1"/>
    </source>
</evidence>
<dbReference type="HOGENOM" id="CLU_169138_0_0_1"/>
<organism evidence="2 3">
    <name type="scientific">Encephalitozoon intestinalis (strain ATCC 50506)</name>
    <name type="common">Microsporidian parasite</name>
    <name type="synonym">Septata intestinalis</name>
    <dbReference type="NCBI Taxonomy" id="876142"/>
    <lineage>
        <taxon>Eukaryota</taxon>
        <taxon>Fungi</taxon>
        <taxon>Fungi incertae sedis</taxon>
        <taxon>Microsporidia</taxon>
        <taxon>Unikaryonidae</taxon>
        <taxon>Encephalitozoon</taxon>
    </lineage>
</organism>
<reference evidence="2 3" key="2">
    <citation type="journal article" date="2012" name="Proc. Natl. Acad. Sci. U.S.A.">
        <title>Gain and loss of multiple functionally related, horizontally transferred genes in the reduced genomes of two microsporidian parasites.</title>
        <authorList>
            <person name="Pombert J.-F."/>
            <person name="Selman M."/>
            <person name="Burki F."/>
            <person name="Bardell F.T."/>
            <person name="Farinelli L."/>
            <person name="Solter L.F."/>
            <person name="Whitman D.W."/>
            <person name="Weiss L.M."/>
            <person name="Corradi N."/>
            <person name="Keeling P.J."/>
        </authorList>
    </citation>
    <scope>NUCLEOTIDE SEQUENCE [LARGE SCALE GENOMIC DNA]</scope>
    <source>
        <strain evidence="2 3">ATCC 50506</strain>
    </source>
</reference>
<accession>E0S6E8</accession>
<dbReference type="PROSITE" id="PS50076">
    <property type="entry name" value="DNAJ_2"/>
    <property type="match status" value="1"/>
</dbReference>
<dbReference type="OrthoDB" id="442087at2759"/>
<evidence type="ECO:0000313" key="3">
    <source>
        <dbReference type="Proteomes" id="UP000002313"/>
    </source>
</evidence>
<dbReference type="Gene3D" id="1.10.287.110">
    <property type="entry name" value="DnaJ domain"/>
    <property type="match status" value="1"/>
</dbReference>
<dbReference type="SUPFAM" id="SSF46565">
    <property type="entry name" value="Chaperone J-domain"/>
    <property type="match status" value="1"/>
</dbReference>
<sequence>MSIFSLLGVKKGASKEEVRMKYLKRLLLIHPDRSKGDINEYIKLRESYEKYERGEEYEEVPYFVCNRDDIGSIVCRCGGKYKVLNEENSRVECEFCSCFIEIEDFLRLPAPDK</sequence>
<reference evidence="2 3" key="1">
    <citation type="journal article" date="2010" name="Nat. Commun.">
        <title>The complete sequence of the smallest known nuclear genome from the microsporidian Encephalitozoon intestinalis.</title>
        <authorList>
            <person name="Corradi N."/>
            <person name="Pombert J.-F."/>
            <person name="Farinelli L."/>
            <person name="Didier E.S."/>
            <person name="Keeling P.J."/>
        </authorList>
    </citation>
    <scope>NUCLEOTIDE SEQUENCE [LARGE SCALE GENOMIC DNA]</scope>
    <source>
        <strain evidence="2 3">ATCC 50506</strain>
    </source>
</reference>
<dbReference type="GeneID" id="9698895"/>
<evidence type="ECO:0000259" key="1">
    <source>
        <dbReference type="PROSITE" id="PS50076"/>
    </source>
</evidence>
<dbReference type="InterPro" id="IPR001623">
    <property type="entry name" value="DnaJ_domain"/>
</dbReference>
<dbReference type="CDD" id="cd06257">
    <property type="entry name" value="DnaJ"/>
    <property type="match status" value="1"/>
</dbReference>
<name>E0S6E8_ENCIT</name>
<dbReference type="VEuPathDB" id="MicrosporidiaDB:Eint_031410"/>
<proteinExistence type="predicted"/>
<protein>
    <recommendedName>
        <fullName evidence="1">J domain-containing protein</fullName>
    </recommendedName>
</protein>
<dbReference type="AlphaFoldDB" id="E0S6E8"/>